<evidence type="ECO:0000259" key="3">
    <source>
        <dbReference type="Pfam" id="PF09631"/>
    </source>
</evidence>
<dbReference type="Gene3D" id="3.40.1350.10">
    <property type="match status" value="1"/>
</dbReference>
<dbReference type="GO" id="GO:0003676">
    <property type="term" value="F:nucleic acid binding"/>
    <property type="evidence" value="ECO:0007669"/>
    <property type="project" value="InterPro"/>
</dbReference>
<dbReference type="SUPFAM" id="SSF53032">
    <property type="entry name" value="tRNA-intron endonuclease catalytic domain-like"/>
    <property type="match status" value="1"/>
</dbReference>
<dbReference type="STRING" id="52247.A0A4T0WWE7"/>
<dbReference type="Proteomes" id="UP000307173">
    <property type="component" value="Unassembled WGS sequence"/>
</dbReference>
<reference evidence="4 5" key="1">
    <citation type="journal article" date="2019" name="Front. Genet.">
        <title>Whole-Genome Sequencing of the Opportunistic Yeast Pathogen Candida inconspicua Uncovers Its Hybrid Origin.</title>
        <authorList>
            <person name="Mixao V."/>
            <person name="Hansen A.P."/>
            <person name="Saus E."/>
            <person name="Boekhout T."/>
            <person name="Lass-Florl C."/>
            <person name="Gabaldon T."/>
        </authorList>
    </citation>
    <scope>NUCLEOTIDE SEQUENCE [LARGE SCALE GENOMIC DNA]</scope>
    <source>
        <strain evidence="4 5">CBS 180</strain>
    </source>
</reference>
<evidence type="ECO:0000256" key="1">
    <source>
        <dbReference type="ARBA" id="ARBA00006091"/>
    </source>
</evidence>
<evidence type="ECO:0000256" key="2">
    <source>
        <dbReference type="ARBA" id="ARBA00022694"/>
    </source>
</evidence>
<dbReference type="EMBL" id="SELW01000652">
    <property type="protein sequence ID" value="TID15783.1"/>
    <property type="molecule type" value="Genomic_DNA"/>
</dbReference>
<organism evidence="4 5">
    <name type="scientific">Pichia inconspicua</name>
    <dbReference type="NCBI Taxonomy" id="52247"/>
    <lineage>
        <taxon>Eukaryota</taxon>
        <taxon>Fungi</taxon>
        <taxon>Dikarya</taxon>
        <taxon>Ascomycota</taxon>
        <taxon>Saccharomycotina</taxon>
        <taxon>Pichiomycetes</taxon>
        <taxon>Pichiales</taxon>
        <taxon>Pichiaceae</taxon>
        <taxon>Pichia</taxon>
    </lineage>
</organism>
<dbReference type="InterPro" id="IPR011856">
    <property type="entry name" value="tRNA_endonuc-like_dom_sf"/>
</dbReference>
<protein>
    <recommendedName>
        <fullName evidence="3">tRNA-splicing endonuclease subunit Sen15 domain-containing protein</fullName>
    </recommendedName>
</protein>
<proteinExistence type="inferred from homology"/>
<comment type="similarity">
    <text evidence="1">Belongs to the SEN15 family.</text>
</comment>
<accession>A0A4T0WWE7</accession>
<name>A0A4T0WWE7_9ASCO</name>
<dbReference type="OrthoDB" id="10002170at2759"/>
<dbReference type="Pfam" id="PF09631">
    <property type="entry name" value="Sen15"/>
    <property type="match status" value="1"/>
</dbReference>
<dbReference type="AlphaFoldDB" id="A0A4T0WWE7"/>
<sequence length="108" mass="12434">MIQWSNLTTLSVSNVSPRESESWRKLTNPENETFLLKGMNPKNNKEEYVLALSKRTKVTLQNLDNLFKQLCLKFDEEIEKILLAIVDTDGSIMYNYISRGVKSVHNGI</sequence>
<comment type="caution">
    <text evidence="4">The sequence shown here is derived from an EMBL/GenBank/DDBJ whole genome shotgun (WGS) entry which is preliminary data.</text>
</comment>
<dbReference type="InterPro" id="IPR036167">
    <property type="entry name" value="tRNA_intron_Endo_cat-like_sf"/>
</dbReference>
<feature type="domain" description="tRNA-splicing endonuclease subunit Sen15" evidence="3">
    <location>
        <begin position="21"/>
        <end position="102"/>
    </location>
</feature>
<keyword evidence="2" id="KW-0819">tRNA processing</keyword>
<keyword evidence="5" id="KW-1185">Reference proteome</keyword>
<gene>
    <name evidence="4" type="ORF">CANINC_004312</name>
</gene>
<evidence type="ECO:0000313" key="5">
    <source>
        <dbReference type="Proteomes" id="UP000307173"/>
    </source>
</evidence>
<dbReference type="GO" id="GO:0006388">
    <property type="term" value="P:tRNA splicing, via endonucleolytic cleavage and ligation"/>
    <property type="evidence" value="ECO:0007669"/>
    <property type="project" value="InterPro"/>
</dbReference>
<evidence type="ECO:0000313" key="4">
    <source>
        <dbReference type="EMBL" id="TID15783.1"/>
    </source>
</evidence>
<dbReference type="GO" id="GO:0005634">
    <property type="term" value="C:nucleus"/>
    <property type="evidence" value="ECO:0007669"/>
    <property type="project" value="UniProtKB-ARBA"/>
</dbReference>
<dbReference type="InterPro" id="IPR018593">
    <property type="entry name" value="tRNA-endonuc_su_Sen15"/>
</dbReference>